<dbReference type="PANTHER" id="PTHR41299">
    <property type="entry name" value="THIAMINE PYROPHOSPHOKINASE"/>
    <property type="match status" value="1"/>
</dbReference>
<evidence type="ECO:0000259" key="6">
    <source>
        <dbReference type="SMART" id="SM00983"/>
    </source>
</evidence>
<evidence type="ECO:0000256" key="5">
    <source>
        <dbReference type="NCBIfam" id="TIGR01378"/>
    </source>
</evidence>
<accession>A0A0P7BV60</accession>
<dbReference type="Pfam" id="PF04265">
    <property type="entry name" value="TPK_B1_binding"/>
    <property type="match status" value="1"/>
</dbReference>
<keyword evidence="1" id="KW-0808">Transferase</keyword>
<dbReference type="STRING" id="1605367.AFM12_09355"/>
<protein>
    <recommendedName>
        <fullName evidence="5">Thiamine diphosphokinase</fullName>
        <ecNumber evidence="5">2.7.6.2</ecNumber>
    </recommendedName>
</protein>
<comment type="caution">
    <text evidence="7">The sequence shown here is derived from an EMBL/GenBank/DDBJ whole genome shotgun (WGS) entry which is preliminary data.</text>
</comment>
<evidence type="ECO:0000313" key="8">
    <source>
        <dbReference type="Proteomes" id="UP000050454"/>
    </source>
</evidence>
<keyword evidence="2" id="KW-0547">Nucleotide-binding</keyword>
<keyword evidence="8" id="KW-1185">Reference proteome</keyword>
<dbReference type="OrthoDB" id="1132102at2"/>
<dbReference type="EC" id="2.7.6.2" evidence="5"/>
<dbReference type="NCBIfam" id="TIGR01378">
    <property type="entry name" value="thi_PPkinase"/>
    <property type="match status" value="1"/>
</dbReference>
<dbReference type="InterPro" id="IPR006282">
    <property type="entry name" value="Thi_PPkinase"/>
</dbReference>
<dbReference type="SUPFAM" id="SSF63862">
    <property type="entry name" value="Thiamin pyrophosphokinase, substrate-binding domain"/>
    <property type="match status" value="1"/>
</dbReference>
<organism evidence="7 8">
    <name type="scientific">Jiulongibacter sediminis</name>
    <dbReference type="NCBI Taxonomy" id="1605367"/>
    <lineage>
        <taxon>Bacteria</taxon>
        <taxon>Pseudomonadati</taxon>
        <taxon>Bacteroidota</taxon>
        <taxon>Cytophagia</taxon>
        <taxon>Cytophagales</taxon>
        <taxon>Leadbetterellaceae</taxon>
        <taxon>Jiulongibacter</taxon>
    </lineage>
</organism>
<keyword evidence="4" id="KW-0067">ATP-binding</keyword>
<dbReference type="InterPro" id="IPR036371">
    <property type="entry name" value="TPK_B1-bd_sf"/>
</dbReference>
<evidence type="ECO:0000313" key="7">
    <source>
        <dbReference type="EMBL" id="KPM48776.1"/>
    </source>
</evidence>
<dbReference type="InterPro" id="IPR007373">
    <property type="entry name" value="Thiamin_PyroPKinase_B1-bd"/>
</dbReference>
<dbReference type="PANTHER" id="PTHR41299:SF1">
    <property type="entry name" value="THIAMINE PYROPHOSPHOKINASE"/>
    <property type="match status" value="1"/>
</dbReference>
<dbReference type="CDD" id="cd07995">
    <property type="entry name" value="TPK"/>
    <property type="match status" value="1"/>
</dbReference>
<dbReference type="InterPro" id="IPR007371">
    <property type="entry name" value="TPK_catalytic"/>
</dbReference>
<dbReference type="PATRIC" id="fig|1605367.3.peg.3257"/>
<feature type="domain" description="Thiamin pyrophosphokinase thiamin-binding" evidence="6">
    <location>
        <begin position="157"/>
        <end position="218"/>
    </location>
</feature>
<dbReference type="SMART" id="SM00983">
    <property type="entry name" value="TPK_B1_binding"/>
    <property type="match status" value="1"/>
</dbReference>
<evidence type="ECO:0000256" key="2">
    <source>
        <dbReference type="ARBA" id="ARBA00022741"/>
    </source>
</evidence>
<dbReference type="Pfam" id="PF04263">
    <property type="entry name" value="TPK_catalytic"/>
    <property type="match status" value="1"/>
</dbReference>
<dbReference type="SUPFAM" id="SSF63999">
    <property type="entry name" value="Thiamin pyrophosphokinase, catalytic domain"/>
    <property type="match status" value="1"/>
</dbReference>
<dbReference type="GO" id="GO:0009229">
    <property type="term" value="P:thiamine diphosphate biosynthetic process"/>
    <property type="evidence" value="ECO:0007669"/>
    <property type="project" value="InterPro"/>
</dbReference>
<dbReference type="EMBL" id="LGTQ01000006">
    <property type="protein sequence ID" value="KPM48776.1"/>
    <property type="molecule type" value="Genomic_DNA"/>
</dbReference>
<dbReference type="Gene3D" id="3.40.50.10240">
    <property type="entry name" value="Thiamin pyrophosphokinase, catalytic domain"/>
    <property type="match status" value="1"/>
</dbReference>
<proteinExistence type="predicted"/>
<evidence type="ECO:0000256" key="3">
    <source>
        <dbReference type="ARBA" id="ARBA00022777"/>
    </source>
</evidence>
<dbReference type="InterPro" id="IPR053149">
    <property type="entry name" value="TPK"/>
</dbReference>
<name>A0A0P7BV60_9BACT</name>
<evidence type="ECO:0000256" key="4">
    <source>
        <dbReference type="ARBA" id="ARBA00022840"/>
    </source>
</evidence>
<sequence length="224" mass="25298">MSSHHIVKEKQEPALLIANGEACSSDLLDNLLEWSPYVVVLDGAMPRVLQRGIKVDVLLGDFDRNELDLEEIKKQQFPIEIVHTPDQEKTDLEKGIEFLIGKGFPAVNIVWATGKRMDHTLANVFNLVKYKNDIKLVMLDDFSKIFPLSPLPSFFEKWYRSGTTISLLPLGACEEIRTTNLRYPLMDEVLSIGNRLGNSNEVAEDGLVKVQFGHGELLLMECED</sequence>
<reference evidence="7 8" key="1">
    <citation type="submission" date="2015-07" db="EMBL/GenBank/DDBJ databases">
        <title>The draft genome sequence of Leadbetterella sp. JN14-9.</title>
        <authorList>
            <person name="Liu Y."/>
            <person name="Du J."/>
            <person name="Shao Z."/>
        </authorList>
    </citation>
    <scope>NUCLEOTIDE SEQUENCE [LARGE SCALE GENOMIC DNA]</scope>
    <source>
        <strain evidence="7 8">JN14-9</strain>
    </source>
</reference>
<dbReference type="GO" id="GO:0006772">
    <property type="term" value="P:thiamine metabolic process"/>
    <property type="evidence" value="ECO:0007669"/>
    <property type="project" value="UniProtKB-UniRule"/>
</dbReference>
<dbReference type="GO" id="GO:0004788">
    <property type="term" value="F:thiamine diphosphokinase activity"/>
    <property type="evidence" value="ECO:0007669"/>
    <property type="project" value="UniProtKB-UniRule"/>
</dbReference>
<dbReference type="AlphaFoldDB" id="A0A0P7BV60"/>
<dbReference type="GO" id="GO:0005524">
    <property type="term" value="F:ATP binding"/>
    <property type="evidence" value="ECO:0007669"/>
    <property type="project" value="UniProtKB-KW"/>
</dbReference>
<dbReference type="RefSeq" id="WP_055147083.1">
    <property type="nucleotide sequence ID" value="NZ_JXSZ01000006.1"/>
</dbReference>
<dbReference type="InterPro" id="IPR036759">
    <property type="entry name" value="TPK_catalytic_sf"/>
</dbReference>
<dbReference type="Proteomes" id="UP000050454">
    <property type="component" value="Unassembled WGS sequence"/>
</dbReference>
<keyword evidence="3 7" id="KW-0418">Kinase</keyword>
<evidence type="ECO:0000256" key="1">
    <source>
        <dbReference type="ARBA" id="ARBA00022679"/>
    </source>
</evidence>
<dbReference type="GO" id="GO:0030975">
    <property type="term" value="F:thiamine binding"/>
    <property type="evidence" value="ECO:0007669"/>
    <property type="project" value="InterPro"/>
</dbReference>
<gene>
    <name evidence="7" type="ORF">AFM12_09355</name>
</gene>
<dbReference type="GO" id="GO:0016301">
    <property type="term" value="F:kinase activity"/>
    <property type="evidence" value="ECO:0007669"/>
    <property type="project" value="UniProtKB-KW"/>
</dbReference>